<sequence>MTILKPFKLQLACSLLLSFLLTSCTAQEQEPEWIQLFNGKDLNDWVVKIRGYELNENFGNTFRVEDSLMKVSYEAYEDFKQQYGHIYYKEPFSAYLLSVEYRFTGEQAPGGEGWAFRNSGAMLHCQDPATIHKGQDFPISIEAQFLGGDGEHERSTANLCTPGTNVVMENELFTPHCVNSSSKTYHGDQWVQVDLLVLADSVIKHIVEGDTVLEYTHPQIGGGSVSDYDPAVKQDGKALTGGYIALQSESHPIEFRKVALVNLEPYMDDPAKLRKVLDKLKNRKD</sequence>
<dbReference type="Pfam" id="PF06439">
    <property type="entry name" value="3keto-disac_hyd"/>
    <property type="match status" value="1"/>
</dbReference>
<accession>A0A4R3KPF5</accession>
<keyword evidence="4" id="KW-1185">Reference proteome</keyword>
<dbReference type="Gene3D" id="2.60.120.560">
    <property type="entry name" value="Exo-inulinase, domain 1"/>
    <property type="match status" value="1"/>
</dbReference>
<evidence type="ECO:0000259" key="2">
    <source>
        <dbReference type="Pfam" id="PF06439"/>
    </source>
</evidence>
<evidence type="ECO:0000313" key="3">
    <source>
        <dbReference type="EMBL" id="TCS86530.1"/>
    </source>
</evidence>
<organism evidence="3 4">
    <name type="scientific">Anseongella ginsenosidimutans</name>
    <dbReference type="NCBI Taxonomy" id="496056"/>
    <lineage>
        <taxon>Bacteria</taxon>
        <taxon>Pseudomonadati</taxon>
        <taxon>Bacteroidota</taxon>
        <taxon>Sphingobacteriia</taxon>
        <taxon>Sphingobacteriales</taxon>
        <taxon>Sphingobacteriaceae</taxon>
        <taxon>Anseongella</taxon>
    </lineage>
</organism>
<name>A0A4R3KPF5_9SPHI</name>
<dbReference type="GO" id="GO:0016787">
    <property type="term" value="F:hydrolase activity"/>
    <property type="evidence" value="ECO:0007669"/>
    <property type="project" value="InterPro"/>
</dbReference>
<dbReference type="OrthoDB" id="9787527at2"/>
<feature type="domain" description="3-keto-alpha-glucoside-1,2-lyase/3-keto-2-hydroxy-glucal hydratase" evidence="2">
    <location>
        <begin position="32"/>
        <end position="259"/>
    </location>
</feature>
<feature type="signal peptide" evidence="1">
    <location>
        <begin position="1"/>
        <end position="28"/>
    </location>
</feature>
<feature type="chain" id="PRO_5020384471" evidence="1">
    <location>
        <begin position="29"/>
        <end position="285"/>
    </location>
</feature>
<keyword evidence="1" id="KW-0732">Signal</keyword>
<gene>
    <name evidence="3" type="ORF">EDD80_10763</name>
</gene>
<evidence type="ECO:0000256" key="1">
    <source>
        <dbReference type="SAM" id="SignalP"/>
    </source>
</evidence>
<dbReference type="PROSITE" id="PS51257">
    <property type="entry name" value="PROKAR_LIPOPROTEIN"/>
    <property type="match status" value="1"/>
</dbReference>
<protein>
    <submittedName>
        <fullName evidence="3">Uncharacterized protein DUF1080</fullName>
    </submittedName>
</protein>
<dbReference type="RefSeq" id="WP_132129541.1">
    <property type="nucleotide sequence ID" value="NZ_CP042432.1"/>
</dbReference>
<dbReference type="Proteomes" id="UP000295807">
    <property type="component" value="Unassembled WGS sequence"/>
</dbReference>
<proteinExistence type="predicted"/>
<reference evidence="3 4" key="1">
    <citation type="submission" date="2019-03" db="EMBL/GenBank/DDBJ databases">
        <title>Genomic Encyclopedia of Type Strains, Phase IV (KMG-IV): sequencing the most valuable type-strain genomes for metagenomic binning, comparative biology and taxonomic classification.</title>
        <authorList>
            <person name="Goeker M."/>
        </authorList>
    </citation>
    <scope>NUCLEOTIDE SEQUENCE [LARGE SCALE GENOMIC DNA]</scope>
    <source>
        <strain evidence="3 4">DSM 21100</strain>
    </source>
</reference>
<dbReference type="InterPro" id="IPR010496">
    <property type="entry name" value="AL/BT2_dom"/>
</dbReference>
<evidence type="ECO:0000313" key="4">
    <source>
        <dbReference type="Proteomes" id="UP000295807"/>
    </source>
</evidence>
<comment type="caution">
    <text evidence="3">The sequence shown here is derived from an EMBL/GenBank/DDBJ whole genome shotgun (WGS) entry which is preliminary data.</text>
</comment>
<dbReference type="AlphaFoldDB" id="A0A4R3KPF5"/>
<dbReference type="EMBL" id="SMAD01000007">
    <property type="protein sequence ID" value="TCS86530.1"/>
    <property type="molecule type" value="Genomic_DNA"/>
</dbReference>